<feature type="non-terminal residue" evidence="3">
    <location>
        <position position="239"/>
    </location>
</feature>
<evidence type="ECO:0000313" key="4">
    <source>
        <dbReference type="Proteomes" id="UP001597083"/>
    </source>
</evidence>
<feature type="transmembrane region" description="Helical" evidence="1">
    <location>
        <begin position="165"/>
        <end position="186"/>
    </location>
</feature>
<dbReference type="EMBL" id="JBHTIR010002338">
    <property type="protein sequence ID" value="MFD0853644.1"/>
    <property type="molecule type" value="Genomic_DNA"/>
</dbReference>
<proteinExistence type="predicted"/>
<dbReference type="Proteomes" id="UP001597083">
    <property type="component" value="Unassembled WGS sequence"/>
</dbReference>
<dbReference type="InterPro" id="IPR010656">
    <property type="entry name" value="DctM"/>
</dbReference>
<dbReference type="Pfam" id="PF06808">
    <property type="entry name" value="DctM"/>
    <property type="match status" value="1"/>
</dbReference>
<protein>
    <submittedName>
        <fullName evidence="3">TRAP transporter large permease subunit</fullName>
    </submittedName>
</protein>
<feature type="domain" description="TRAP C4-dicarboxylate transport system permease DctM subunit" evidence="2">
    <location>
        <begin position="106"/>
        <end position="239"/>
    </location>
</feature>
<sequence>MALIVGAVAFGVSVYVLYAVFRPVPALQYRMGFLAAVLPLTFLAYRPALKGPRFLCGDEGRPGIVDWVLAGLAVVVCAYPLVGFDEFLRRAVTPSTLDLVMALGCVALVLEATRRTVGPILPAICLGFVAYAYYGGYLPVDWTLGHRGFDMERILSHMYMGTEGLFGVPLDVAATYIVLFTIYGAVLDHSGAGKFFVDISFAAFRRSAAAPGRTVTMAGFLLGTVSGSGTATAVSLGSV</sequence>
<keyword evidence="1" id="KW-1133">Transmembrane helix</keyword>
<evidence type="ECO:0000313" key="3">
    <source>
        <dbReference type="EMBL" id="MFD0853644.1"/>
    </source>
</evidence>
<evidence type="ECO:0000259" key="2">
    <source>
        <dbReference type="Pfam" id="PF06808"/>
    </source>
</evidence>
<feature type="transmembrane region" description="Helical" evidence="1">
    <location>
        <begin position="88"/>
        <end position="110"/>
    </location>
</feature>
<feature type="transmembrane region" description="Helical" evidence="1">
    <location>
        <begin position="65"/>
        <end position="82"/>
    </location>
</feature>
<keyword evidence="1" id="KW-0472">Membrane</keyword>
<organism evidence="3 4">
    <name type="scientific">Actinomadura adrarensis</name>
    <dbReference type="NCBI Taxonomy" id="1819600"/>
    <lineage>
        <taxon>Bacteria</taxon>
        <taxon>Bacillati</taxon>
        <taxon>Actinomycetota</taxon>
        <taxon>Actinomycetes</taxon>
        <taxon>Streptosporangiales</taxon>
        <taxon>Thermomonosporaceae</taxon>
        <taxon>Actinomadura</taxon>
    </lineage>
</organism>
<feature type="transmembrane region" description="Helical" evidence="1">
    <location>
        <begin position="117"/>
        <end position="134"/>
    </location>
</feature>
<reference evidence="4" key="1">
    <citation type="journal article" date="2019" name="Int. J. Syst. Evol. Microbiol.">
        <title>The Global Catalogue of Microorganisms (GCM) 10K type strain sequencing project: providing services to taxonomists for standard genome sequencing and annotation.</title>
        <authorList>
            <consortium name="The Broad Institute Genomics Platform"/>
            <consortium name="The Broad Institute Genome Sequencing Center for Infectious Disease"/>
            <person name="Wu L."/>
            <person name="Ma J."/>
        </authorList>
    </citation>
    <scope>NUCLEOTIDE SEQUENCE [LARGE SCALE GENOMIC DNA]</scope>
    <source>
        <strain evidence="4">JCM 31696</strain>
    </source>
</reference>
<keyword evidence="1" id="KW-0812">Transmembrane</keyword>
<keyword evidence="4" id="KW-1185">Reference proteome</keyword>
<gene>
    <name evidence="3" type="ORF">ACFQ07_15510</name>
</gene>
<name>A0ABW3CI43_9ACTN</name>
<dbReference type="PANTHER" id="PTHR43849:SF2">
    <property type="entry name" value="BLL3936 PROTEIN"/>
    <property type="match status" value="1"/>
</dbReference>
<dbReference type="PANTHER" id="PTHR43849">
    <property type="entry name" value="BLL3936 PROTEIN"/>
    <property type="match status" value="1"/>
</dbReference>
<comment type="caution">
    <text evidence="3">The sequence shown here is derived from an EMBL/GenBank/DDBJ whole genome shotgun (WGS) entry which is preliminary data.</text>
</comment>
<evidence type="ECO:0000256" key="1">
    <source>
        <dbReference type="SAM" id="Phobius"/>
    </source>
</evidence>
<feature type="transmembrane region" description="Helical" evidence="1">
    <location>
        <begin position="29"/>
        <end position="45"/>
    </location>
</feature>
<accession>A0ABW3CI43</accession>